<evidence type="ECO:0000313" key="3">
    <source>
        <dbReference type="EMBL" id="UTX43932.1"/>
    </source>
</evidence>
<feature type="coiled-coil region" evidence="1">
    <location>
        <begin position="2"/>
        <end position="32"/>
    </location>
</feature>
<accession>A0A9Q9C7D5</accession>
<feature type="compositionally biased region" description="Basic and acidic residues" evidence="2">
    <location>
        <begin position="41"/>
        <end position="57"/>
    </location>
</feature>
<protein>
    <submittedName>
        <fullName evidence="3">DUF5087 domain-containing protein</fullName>
    </submittedName>
</protein>
<organism evidence="3 4">
    <name type="scientific">Encephalitozoon hellem</name>
    <name type="common">Microsporidian parasite</name>
    <dbReference type="NCBI Taxonomy" id="27973"/>
    <lineage>
        <taxon>Eukaryota</taxon>
        <taxon>Fungi</taxon>
        <taxon>Fungi incertae sedis</taxon>
        <taxon>Microsporidia</taxon>
        <taxon>Unikaryonidae</taxon>
        <taxon>Encephalitozoon</taxon>
    </lineage>
</organism>
<dbReference type="InterPro" id="IPR031543">
    <property type="entry name" value="DUF5087"/>
</dbReference>
<evidence type="ECO:0000313" key="4">
    <source>
        <dbReference type="Proteomes" id="UP001059546"/>
    </source>
</evidence>
<evidence type="ECO:0000256" key="1">
    <source>
        <dbReference type="SAM" id="Coils"/>
    </source>
</evidence>
<dbReference type="AlphaFoldDB" id="A0A9Q9C7D5"/>
<dbReference type="EMBL" id="CP075155">
    <property type="protein sequence ID" value="UTX43932.1"/>
    <property type="molecule type" value="Genomic_DNA"/>
</dbReference>
<evidence type="ECO:0000256" key="2">
    <source>
        <dbReference type="SAM" id="MobiDB-lite"/>
    </source>
</evidence>
<dbReference type="Proteomes" id="UP001059546">
    <property type="component" value="Chromosome IX"/>
</dbReference>
<name>A0A9Q9C7D5_ENCHE</name>
<sequence length="400" mass="46805">MVKSLEEALHRISELEEKIENQQIIINALVTHTKNLMRGDKSTTLRRDYGEQERDEANGAVSQDMARLELRKGEERKSRESNIPFEQEVEDLFRGDKVSKQFKDAFTIDSLLLYSREAHSFSLNTRTEAKMKRSFHVNVKQQIDKIVRHMMVNLNIYDLNTICSTLNLISGDVEYQHKLVIAHDIILFIDDFSRIPFIVSALFNNQGIRDDVLGSTIKEILLHQCMVDSDINKNHPHILGYYNKIIDNFELRSKEKSLKDVCARLIGNFNVFEDGAFNPAIFPSMYSIRALCHYMDWDYTYNEFICSVLYPRLKETRDPLYAVYMFTVVFNALRVFGHIESVELVFEKLKEFMDDGSDLSVVSYLFIKQIDPERANRWYRSRMGSIKHVDGEYLRSLLLY</sequence>
<gene>
    <name evidence="3" type="ORF">GPU96_09g17120</name>
</gene>
<feature type="region of interest" description="Disordered" evidence="2">
    <location>
        <begin position="41"/>
        <end position="62"/>
    </location>
</feature>
<dbReference type="Pfam" id="PF17006">
    <property type="entry name" value="DUF5087"/>
    <property type="match status" value="1"/>
</dbReference>
<keyword evidence="1" id="KW-0175">Coiled coil</keyword>
<proteinExistence type="predicted"/>
<reference evidence="3" key="1">
    <citation type="submission" date="2021-05" db="EMBL/GenBank/DDBJ databases">
        <title>Encephalitozoon hellem ATCC 50604 Complete Genome.</title>
        <authorList>
            <person name="Mascarenhas dos Santos A.C."/>
            <person name="Julian A.T."/>
            <person name="Pombert J.-F."/>
        </authorList>
    </citation>
    <scope>NUCLEOTIDE SEQUENCE</scope>
    <source>
        <strain evidence="3">ATCC 50604</strain>
    </source>
</reference>